<comment type="similarity">
    <text evidence="7">Belongs to the class-II aminoacyl-tRNA synthetase family.</text>
</comment>
<dbReference type="AlphaFoldDB" id="A0A2M6WQ63"/>
<keyword evidence="2 7" id="KW-0479">Metal-binding</keyword>
<dbReference type="GO" id="GO:0000287">
    <property type="term" value="F:magnesium ion binding"/>
    <property type="evidence" value="ECO:0007669"/>
    <property type="project" value="UniProtKB-UniRule"/>
</dbReference>
<comment type="subcellular location">
    <subcellularLocation>
        <location evidence="7">Cytoplasm</location>
    </subcellularLocation>
</comment>
<comment type="subunit">
    <text evidence="7">Homodimer.</text>
</comment>
<dbReference type="CDD" id="cd04322">
    <property type="entry name" value="LysRS_N"/>
    <property type="match status" value="1"/>
</dbReference>
<dbReference type="InterPro" id="IPR006195">
    <property type="entry name" value="aa-tRNA-synth_II"/>
</dbReference>
<evidence type="ECO:0000256" key="3">
    <source>
        <dbReference type="ARBA" id="ARBA00022741"/>
    </source>
</evidence>
<dbReference type="NCBIfam" id="NF001756">
    <property type="entry name" value="PRK00484.1"/>
    <property type="match status" value="1"/>
</dbReference>
<dbReference type="Proteomes" id="UP000228900">
    <property type="component" value="Unassembled WGS sequence"/>
</dbReference>
<keyword evidence="7 8" id="KW-0460">Magnesium</keyword>
<gene>
    <name evidence="7 10" type="primary">lysS</name>
    <name evidence="10" type="ORF">COT98_01630</name>
</gene>
<dbReference type="SUPFAM" id="SSF50249">
    <property type="entry name" value="Nucleic acid-binding proteins"/>
    <property type="match status" value="1"/>
</dbReference>
<dbReference type="Gene3D" id="3.30.930.10">
    <property type="entry name" value="Bira Bifunctional Protein, Domain 2"/>
    <property type="match status" value="1"/>
</dbReference>
<proteinExistence type="inferred from homology"/>
<feature type="binding site" evidence="7">
    <location>
        <position position="412"/>
    </location>
    <ligand>
        <name>Mg(2+)</name>
        <dbReference type="ChEBI" id="CHEBI:18420"/>
        <label>1</label>
    </ligand>
</feature>
<dbReference type="InterPro" id="IPR045864">
    <property type="entry name" value="aa-tRNA-synth_II/BPL/LPL"/>
</dbReference>
<comment type="caution">
    <text evidence="7">Lacks conserved residue(s) required for the propagation of feature annotation.</text>
</comment>
<evidence type="ECO:0000256" key="4">
    <source>
        <dbReference type="ARBA" id="ARBA00022840"/>
    </source>
</evidence>
<evidence type="ECO:0000313" key="11">
    <source>
        <dbReference type="Proteomes" id="UP000228900"/>
    </source>
</evidence>
<dbReference type="Gene3D" id="2.40.50.140">
    <property type="entry name" value="Nucleic acid-binding proteins"/>
    <property type="match status" value="1"/>
</dbReference>
<dbReference type="InterPro" id="IPR004365">
    <property type="entry name" value="NA-bd_OB_tRNA"/>
</dbReference>
<evidence type="ECO:0000259" key="9">
    <source>
        <dbReference type="PROSITE" id="PS50862"/>
    </source>
</evidence>
<dbReference type="EC" id="6.1.1.6" evidence="7"/>
<feature type="domain" description="Aminoacyl-transfer RNA synthetases class-II family profile" evidence="9">
    <location>
        <begin position="178"/>
        <end position="491"/>
    </location>
</feature>
<dbReference type="HAMAP" id="MF_00252">
    <property type="entry name" value="Lys_tRNA_synth_class2"/>
    <property type="match status" value="1"/>
</dbReference>
<keyword evidence="5 7" id="KW-0030">Aminoacyl-tRNA synthetase</keyword>
<dbReference type="Pfam" id="PF01336">
    <property type="entry name" value="tRNA_anti-codon"/>
    <property type="match status" value="1"/>
</dbReference>
<evidence type="ECO:0000256" key="8">
    <source>
        <dbReference type="RuleBase" id="RU000336"/>
    </source>
</evidence>
<evidence type="ECO:0000256" key="6">
    <source>
        <dbReference type="ARBA" id="ARBA00048573"/>
    </source>
</evidence>
<dbReference type="GO" id="GO:0005524">
    <property type="term" value="F:ATP binding"/>
    <property type="evidence" value="ECO:0007669"/>
    <property type="project" value="UniProtKB-UniRule"/>
</dbReference>
<feature type="binding site" evidence="7">
    <location>
        <position position="412"/>
    </location>
    <ligand>
        <name>Mg(2+)</name>
        <dbReference type="ChEBI" id="CHEBI:18420"/>
        <label>2</label>
    </ligand>
</feature>
<dbReference type="InterPro" id="IPR002313">
    <property type="entry name" value="Lys-tRNA-ligase_II"/>
</dbReference>
<accession>A0A2M6WQ63</accession>
<dbReference type="PROSITE" id="PS50862">
    <property type="entry name" value="AA_TRNA_LIGASE_II"/>
    <property type="match status" value="1"/>
</dbReference>
<evidence type="ECO:0000313" key="10">
    <source>
        <dbReference type="EMBL" id="PIT94948.1"/>
    </source>
</evidence>
<comment type="caution">
    <text evidence="10">The sequence shown here is derived from an EMBL/GenBank/DDBJ whole genome shotgun (WGS) entry which is preliminary data.</text>
</comment>
<dbReference type="InterPro" id="IPR018149">
    <property type="entry name" value="Lys-tRNA-synth_II_C"/>
</dbReference>
<comment type="catalytic activity">
    <reaction evidence="6 7 8">
        <text>tRNA(Lys) + L-lysine + ATP = L-lysyl-tRNA(Lys) + AMP + diphosphate</text>
        <dbReference type="Rhea" id="RHEA:20792"/>
        <dbReference type="Rhea" id="RHEA-COMP:9696"/>
        <dbReference type="Rhea" id="RHEA-COMP:9697"/>
        <dbReference type="ChEBI" id="CHEBI:30616"/>
        <dbReference type="ChEBI" id="CHEBI:32551"/>
        <dbReference type="ChEBI" id="CHEBI:33019"/>
        <dbReference type="ChEBI" id="CHEBI:78442"/>
        <dbReference type="ChEBI" id="CHEBI:78529"/>
        <dbReference type="ChEBI" id="CHEBI:456215"/>
        <dbReference type="EC" id="6.1.1.6"/>
    </reaction>
</comment>
<reference evidence="11" key="1">
    <citation type="submission" date="2017-09" db="EMBL/GenBank/DDBJ databases">
        <title>Depth-based differentiation of microbial function through sediment-hosted aquifers and enrichment of novel symbionts in the deep terrestrial subsurface.</title>
        <authorList>
            <person name="Probst A.J."/>
            <person name="Ladd B."/>
            <person name="Jarett J.K."/>
            <person name="Geller-Mcgrath D.E."/>
            <person name="Sieber C.M.K."/>
            <person name="Emerson J.B."/>
            <person name="Anantharaman K."/>
            <person name="Thomas B.C."/>
            <person name="Malmstrom R."/>
            <person name="Stieglmeier M."/>
            <person name="Klingl A."/>
            <person name="Woyke T."/>
            <person name="Ryan C.M."/>
            <person name="Banfield J.F."/>
        </authorList>
    </citation>
    <scope>NUCLEOTIDE SEQUENCE [LARGE SCALE GENOMIC DNA]</scope>
</reference>
<dbReference type="InterPro" id="IPR004364">
    <property type="entry name" value="Aa-tRNA-synt_II"/>
</dbReference>
<keyword evidence="7" id="KW-0963">Cytoplasm</keyword>
<dbReference type="Pfam" id="PF00152">
    <property type="entry name" value="tRNA-synt_2"/>
    <property type="match status" value="1"/>
</dbReference>
<dbReference type="PANTHER" id="PTHR42918">
    <property type="entry name" value="LYSYL-TRNA SYNTHETASE"/>
    <property type="match status" value="1"/>
</dbReference>
<dbReference type="GO" id="GO:0005829">
    <property type="term" value="C:cytosol"/>
    <property type="evidence" value="ECO:0007669"/>
    <property type="project" value="TreeGrafter"/>
</dbReference>
<dbReference type="SUPFAM" id="SSF55681">
    <property type="entry name" value="Class II aaRS and biotin synthetases"/>
    <property type="match status" value="1"/>
</dbReference>
<keyword evidence="4 7" id="KW-0067">ATP-binding</keyword>
<dbReference type="PANTHER" id="PTHR42918:SF15">
    <property type="entry name" value="LYSINE--TRNA LIGASE, CHLOROPLASTIC_MITOCHONDRIAL"/>
    <property type="match status" value="1"/>
</dbReference>
<dbReference type="PRINTS" id="PR00982">
    <property type="entry name" value="TRNASYNTHLYS"/>
</dbReference>
<sequence>MEDITPNAIPGSERDERLKKLAVIKEKGLDPYPAKSCRNISVSEVLSDFSELNRTQKEFVVAGRLRTLRAHGNLTFAHLQDGKDQIQIAISRKEVGDGTYKLFTKLIDMGDFVEFRGVCFLTHKGENSVMAHEWTLLTKALRPLPEKWHGLSDGEEKLRRRYLDIMLNREVYEMIEKRSKFWQATRNFLNDHGFLEVETPVLETMTGGADAKPFLTHHNALDIDVYLRISMGELWQKKLMVAGFPKTFEIGRQFRNEGMDAEHLQDYSQMEFYWAYANYEQGMELTKELYKYIAQEAFGTMKFTIKGFEVDLSQKWERYDYMETVQKFTSIDVLHTNETEIIAKLKELGVKYDEKGFNITRAIDNLWKYCRKQIAGPGFLINPPVAISPLAKRNETNPQITQRFQVILAGSELGNGYSELNDPIDQEGRFMEQQKLREAGDDEAQMHDHDFVEALEYGMPPTCGFGFSERLFSFLMNKTSRECQIFPLMKPKNE</sequence>
<organism evidence="10 11">
    <name type="scientific">Candidatus Falkowbacteria bacterium CG10_big_fil_rev_8_21_14_0_10_39_9</name>
    <dbReference type="NCBI Taxonomy" id="1974566"/>
    <lineage>
        <taxon>Bacteria</taxon>
        <taxon>Candidatus Falkowiibacteriota</taxon>
    </lineage>
</organism>
<keyword evidence="1 7" id="KW-0436">Ligase</keyword>
<dbReference type="GO" id="GO:0004824">
    <property type="term" value="F:lysine-tRNA ligase activity"/>
    <property type="evidence" value="ECO:0007669"/>
    <property type="project" value="UniProtKB-UniRule"/>
</dbReference>
<dbReference type="InterPro" id="IPR044136">
    <property type="entry name" value="Lys-tRNA-ligase_II_N"/>
</dbReference>
<evidence type="ECO:0000256" key="2">
    <source>
        <dbReference type="ARBA" id="ARBA00022723"/>
    </source>
</evidence>
<keyword evidence="3 7" id="KW-0547">Nucleotide-binding</keyword>
<keyword evidence="7" id="KW-0648">Protein biosynthesis</keyword>
<evidence type="ECO:0000256" key="7">
    <source>
        <dbReference type="HAMAP-Rule" id="MF_00252"/>
    </source>
</evidence>
<evidence type="ECO:0000256" key="1">
    <source>
        <dbReference type="ARBA" id="ARBA00022598"/>
    </source>
</evidence>
<name>A0A2M6WQ63_9BACT</name>
<dbReference type="InterPro" id="IPR012340">
    <property type="entry name" value="NA-bd_OB-fold"/>
</dbReference>
<dbReference type="NCBIfam" id="TIGR00499">
    <property type="entry name" value="lysS_bact"/>
    <property type="match status" value="1"/>
</dbReference>
<protein>
    <recommendedName>
        <fullName evidence="7">Lysine--tRNA ligase</fullName>
        <ecNumber evidence="7">6.1.1.6</ecNumber>
    </recommendedName>
    <alternativeName>
        <fullName evidence="7">Lysyl-tRNA synthetase</fullName>
        <shortName evidence="7">LysRS</shortName>
    </alternativeName>
</protein>
<dbReference type="EMBL" id="PFAQ01000027">
    <property type="protein sequence ID" value="PIT94948.1"/>
    <property type="molecule type" value="Genomic_DNA"/>
</dbReference>
<dbReference type="GO" id="GO:0000049">
    <property type="term" value="F:tRNA binding"/>
    <property type="evidence" value="ECO:0007669"/>
    <property type="project" value="TreeGrafter"/>
</dbReference>
<dbReference type="GO" id="GO:0006430">
    <property type="term" value="P:lysyl-tRNA aminoacylation"/>
    <property type="evidence" value="ECO:0007669"/>
    <property type="project" value="UniProtKB-UniRule"/>
</dbReference>
<comment type="cofactor">
    <cofactor evidence="7 8">
        <name>Mg(2+)</name>
        <dbReference type="ChEBI" id="CHEBI:18420"/>
    </cofactor>
    <text evidence="7 8">Binds 3 Mg(2+) ions per subunit.</text>
</comment>
<evidence type="ECO:0000256" key="5">
    <source>
        <dbReference type="ARBA" id="ARBA00023146"/>
    </source>
</evidence>